<dbReference type="KEGG" id="coe:CP258_05590"/>
<dbReference type="Proteomes" id="UP000006465">
    <property type="component" value="Chromosome"/>
</dbReference>
<keyword evidence="1" id="KW-1133">Transmembrane helix</keyword>
<name>A0AAU8Q1T5_CORPS</name>
<feature type="transmembrane region" description="Helical" evidence="1">
    <location>
        <begin position="169"/>
        <end position="189"/>
    </location>
</feature>
<reference evidence="2 3" key="1">
    <citation type="journal article" date="2013" name="J. Biotechnol.">
        <title>Genome sequence of Corynebacterium pseudotuberculosis biovar equi strain 258 and prediction of antigenic targets to improve biotechnological vaccine production.</title>
        <authorList>
            <person name="Soares S.C."/>
            <person name="Trost E."/>
            <person name="Ramos R.T."/>
            <person name="Carneiro A.R."/>
            <person name="Santos A.R."/>
            <person name="Pinto A.C."/>
            <person name="Barbosa E."/>
            <person name="Aburjaile F."/>
            <person name="Ali A."/>
            <person name="Diniz C.A."/>
            <person name="Hassan S.S."/>
            <person name="Fiaux K."/>
            <person name="Guimaraes L.C."/>
            <person name="Bakhtiar S.M."/>
            <person name="Pereira U."/>
            <person name="Almeida S.S."/>
            <person name="Abreu V.A."/>
            <person name="Rocha F.S."/>
            <person name="Dorella F.A."/>
            <person name="Miyoshi A."/>
            <person name="Silva A."/>
            <person name="Azevedo V."/>
            <person name="Tauch A."/>
        </authorList>
    </citation>
    <scope>NUCLEOTIDE SEQUENCE [LARGE SCALE GENOMIC DNA]</scope>
    <source>
        <strain evidence="2 3">258</strain>
    </source>
</reference>
<evidence type="ECO:0000313" key="3">
    <source>
        <dbReference type="Proteomes" id="UP000006465"/>
    </source>
</evidence>
<keyword evidence="1" id="KW-0812">Transmembrane</keyword>
<accession>A0AAU8Q1T5</accession>
<sequence>MQSGNEGSDPLKGRGSLKALLYLTPRALVNKANAYGSSGGEMLPQGIDINAYIAEIEASGVALQTPNAEVHRKLIDATQGHGLAIAVVDQTPEHPADLRDLAQELLNQVSTDGKFSTVAVRSPDTGAVVSKSHSRAELEDWQHQFFSEPDYVLGATRLVADLEHDTIPLAPVGLIALLTVSVAIIGTFISQRRRG</sequence>
<dbReference type="EMBL" id="CP003540">
    <property type="protein sequence ID" value="AFK16724.1"/>
    <property type="molecule type" value="Genomic_DNA"/>
</dbReference>
<keyword evidence="1" id="KW-0472">Membrane</keyword>
<evidence type="ECO:0000313" key="2">
    <source>
        <dbReference type="EMBL" id="AFK16724.1"/>
    </source>
</evidence>
<organism evidence="2 3">
    <name type="scientific">Corynebacterium pseudotuberculosis 258</name>
    <dbReference type="NCBI Taxonomy" id="1168865"/>
    <lineage>
        <taxon>Bacteria</taxon>
        <taxon>Bacillati</taxon>
        <taxon>Actinomycetota</taxon>
        <taxon>Actinomycetes</taxon>
        <taxon>Mycobacteriales</taxon>
        <taxon>Corynebacteriaceae</taxon>
        <taxon>Corynebacterium</taxon>
    </lineage>
</organism>
<dbReference type="Pfam" id="PF20381">
    <property type="entry name" value="Rv1476"/>
    <property type="match status" value="1"/>
</dbReference>
<dbReference type="AlphaFoldDB" id="A0AAU8Q1T5"/>
<dbReference type="InterPro" id="IPR046498">
    <property type="entry name" value="Rv1476-like"/>
</dbReference>
<protein>
    <submittedName>
        <fullName evidence="2">1-deoxy-D-xylulose-5-phosphate synthase</fullName>
    </submittedName>
</protein>
<evidence type="ECO:0000256" key="1">
    <source>
        <dbReference type="SAM" id="Phobius"/>
    </source>
</evidence>
<gene>
    <name evidence="2" type="ORF">CP258_05590</name>
</gene>
<proteinExistence type="predicted"/>
<dbReference type="RefSeq" id="WP_014523328.1">
    <property type="nucleotide sequence ID" value="NC_017945.3"/>
</dbReference>